<evidence type="ECO:0000313" key="2">
    <source>
        <dbReference type="Proteomes" id="UP000054270"/>
    </source>
</evidence>
<proteinExistence type="predicted"/>
<dbReference type="EMBL" id="KN817531">
    <property type="protein sequence ID" value="KJA25612.1"/>
    <property type="molecule type" value="Genomic_DNA"/>
</dbReference>
<dbReference type="Gene3D" id="3.60.130.30">
    <property type="match status" value="1"/>
</dbReference>
<dbReference type="AlphaFoldDB" id="A0A0D2LDV6"/>
<dbReference type="OrthoDB" id="3253621at2759"/>
<sequence length="181" mass="20723">FATWAPNVYRHYKGHMDSLFEKMPHLRRIFGRKCVFACVAFNFGPRVCTASHRDQLNLPYGWCGIFAIGSFDSKLGGHLVLDDLKKIIEFPAGSLILIPSATLTHRNTPVQAYETRLSFTLFSAGGLFRFVDNGFQTEKDLRKKNPNQYTKMMAEKKVRWRVGCSLWSKLDDLVEAVSQDR</sequence>
<reference evidence="2" key="1">
    <citation type="submission" date="2014-04" db="EMBL/GenBank/DDBJ databases">
        <title>Evolutionary Origins and Diversification of the Mycorrhizal Mutualists.</title>
        <authorList>
            <consortium name="DOE Joint Genome Institute"/>
            <consortium name="Mycorrhizal Genomics Consortium"/>
            <person name="Kohler A."/>
            <person name="Kuo A."/>
            <person name="Nagy L.G."/>
            <person name="Floudas D."/>
            <person name="Copeland A."/>
            <person name="Barry K.W."/>
            <person name="Cichocki N."/>
            <person name="Veneault-Fourrey C."/>
            <person name="LaButti K."/>
            <person name="Lindquist E.A."/>
            <person name="Lipzen A."/>
            <person name="Lundell T."/>
            <person name="Morin E."/>
            <person name="Murat C."/>
            <person name="Riley R."/>
            <person name="Ohm R."/>
            <person name="Sun H."/>
            <person name="Tunlid A."/>
            <person name="Henrissat B."/>
            <person name="Grigoriev I.V."/>
            <person name="Hibbett D.S."/>
            <person name="Martin F."/>
        </authorList>
    </citation>
    <scope>NUCLEOTIDE SEQUENCE [LARGE SCALE GENOMIC DNA]</scope>
    <source>
        <strain evidence="2">FD-334 SS-4</strain>
    </source>
</reference>
<dbReference type="Proteomes" id="UP000054270">
    <property type="component" value="Unassembled WGS sequence"/>
</dbReference>
<dbReference type="STRING" id="945553.A0A0D2LDV6"/>
<feature type="non-terminal residue" evidence="1">
    <location>
        <position position="1"/>
    </location>
</feature>
<keyword evidence="2" id="KW-1185">Reference proteome</keyword>
<protein>
    <submittedName>
        <fullName evidence="1">Uncharacterized protein</fullName>
    </submittedName>
</protein>
<dbReference type="OMA" id="RTHETRM"/>
<gene>
    <name evidence="1" type="ORF">HYPSUDRAFT_134699</name>
</gene>
<evidence type="ECO:0000313" key="1">
    <source>
        <dbReference type="EMBL" id="KJA25612.1"/>
    </source>
</evidence>
<accession>A0A0D2LDV6</accession>
<organism evidence="1 2">
    <name type="scientific">Hypholoma sublateritium (strain FD-334 SS-4)</name>
    <dbReference type="NCBI Taxonomy" id="945553"/>
    <lineage>
        <taxon>Eukaryota</taxon>
        <taxon>Fungi</taxon>
        <taxon>Dikarya</taxon>
        <taxon>Basidiomycota</taxon>
        <taxon>Agaricomycotina</taxon>
        <taxon>Agaricomycetes</taxon>
        <taxon>Agaricomycetidae</taxon>
        <taxon>Agaricales</taxon>
        <taxon>Agaricineae</taxon>
        <taxon>Strophariaceae</taxon>
        <taxon>Hypholoma</taxon>
    </lineage>
</organism>
<name>A0A0D2LDV6_HYPSF</name>